<dbReference type="Proteomes" id="UP000030993">
    <property type="component" value="Unassembled WGS sequence"/>
</dbReference>
<sequence length="247" mass="28875">MKNYDEVVRERYDKEKFNETILQNVYSYINDVGYYGAREISNLLRTYVRFLLDSNKEMNDLNILDVGCGNGYITRCLAEILNNPQQVYGFDFSKSRVTNCQKMNPNINYKHGNVVEAFGYNIKFDGISSFDVFMHLKDEKDILAGLRNIKDSLSRDGIFLWYEVNAKSHFDNINDNSDGAGYSEYEMDNYAKQVGLELVFAGGRYRNYPLVGSSYYYMSNKTHYLLELLDKLPLLPRTINYRFYKNT</sequence>
<dbReference type="InterPro" id="IPR025714">
    <property type="entry name" value="Methyltranfer_dom"/>
</dbReference>
<dbReference type="RefSeq" id="WP_039210413.1">
    <property type="nucleotide sequence ID" value="NZ_JSCE01000199.1"/>
</dbReference>
<dbReference type="GO" id="GO:0016740">
    <property type="term" value="F:transferase activity"/>
    <property type="evidence" value="ECO:0007669"/>
    <property type="project" value="UniProtKB-KW"/>
</dbReference>
<protein>
    <recommendedName>
        <fullName evidence="1">Methyltransferase domain-containing protein</fullName>
    </recommendedName>
</protein>
<dbReference type="AlphaFoldDB" id="A0A0B2JZN1"/>
<reference evidence="2 3" key="1">
    <citation type="journal article" date="2013" name="PLoS ONE">
        <title>Identification and characterization of three novel lipases belonging to families II and V from Anaerovibrio lipolyticus 5ST.</title>
        <authorList>
            <person name="Prive F."/>
            <person name="Kaderbhai N.N."/>
            <person name="Girdwood S."/>
            <person name="Worgan H.J."/>
            <person name="Pinloche E."/>
            <person name="Scollan N.D."/>
            <person name="Huws S.A."/>
            <person name="Newbold C.J."/>
        </authorList>
    </citation>
    <scope>NUCLEOTIDE SEQUENCE [LARGE SCALE GENOMIC DNA]</scope>
    <source>
        <strain evidence="2 3">5S</strain>
    </source>
</reference>
<organism evidence="2 3">
    <name type="scientific">Anaerovibrio lipolyticus</name>
    <dbReference type="NCBI Taxonomy" id="82374"/>
    <lineage>
        <taxon>Bacteria</taxon>
        <taxon>Bacillati</taxon>
        <taxon>Bacillota</taxon>
        <taxon>Negativicutes</taxon>
        <taxon>Selenomonadales</taxon>
        <taxon>Selenomonadaceae</taxon>
        <taxon>Anaerovibrio</taxon>
    </lineage>
</organism>
<evidence type="ECO:0000313" key="2">
    <source>
        <dbReference type="EMBL" id="KHM51412.1"/>
    </source>
</evidence>
<dbReference type="SUPFAM" id="SSF53335">
    <property type="entry name" value="S-adenosyl-L-methionine-dependent methyltransferases"/>
    <property type="match status" value="1"/>
</dbReference>
<feature type="domain" description="Methyltransferase" evidence="1">
    <location>
        <begin position="60"/>
        <end position="174"/>
    </location>
</feature>
<name>A0A0B2JZN1_9FIRM</name>
<dbReference type="CDD" id="cd02440">
    <property type="entry name" value="AdoMet_MTases"/>
    <property type="match status" value="1"/>
</dbReference>
<accession>A0A0B2JZN1</accession>
<dbReference type="PANTHER" id="PTHR43861">
    <property type="entry name" value="TRANS-ACONITATE 2-METHYLTRANSFERASE-RELATED"/>
    <property type="match status" value="1"/>
</dbReference>
<proteinExistence type="predicted"/>
<evidence type="ECO:0000313" key="3">
    <source>
        <dbReference type="Proteomes" id="UP000030993"/>
    </source>
</evidence>
<dbReference type="Gene3D" id="3.40.50.150">
    <property type="entry name" value="Vaccinia Virus protein VP39"/>
    <property type="match status" value="1"/>
</dbReference>
<dbReference type="Pfam" id="PF13847">
    <property type="entry name" value="Methyltransf_31"/>
    <property type="match status" value="1"/>
</dbReference>
<keyword evidence="3" id="KW-1185">Reference proteome</keyword>
<dbReference type="InterPro" id="IPR029063">
    <property type="entry name" value="SAM-dependent_MTases_sf"/>
</dbReference>
<comment type="caution">
    <text evidence="2">The sequence shown here is derived from an EMBL/GenBank/DDBJ whole genome shotgun (WGS) entry which is preliminary data.</text>
</comment>
<dbReference type="STRING" id="82374.NZ47_10670"/>
<dbReference type="EMBL" id="JSCE01000199">
    <property type="protein sequence ID" value="KHM51412.1"/>
    <property type="molecule type" value="Genomic_DNA"/>
</dbReference>
<evidence type="ECO:0000259" key="1">
    <source>
        <dbReference type="Pfam" id="PF13847"/>
    </source>
</evidence>
<gene>
    <name evidence="2" type="ORF">NZ47_10670</name>
</gene>